<sequence>MAAAHPEPHVSAVSPRFYQDESYLRGFLGTVGDLQKARAFQDVVLEVEDRRFPCHRLVLSAASPYFRAMFTSDMAESQQETVVLQGLDAGIFGEILSYIYSGTLYVSLDKVQPLYQAADLLQLDYVRGTCSSYMAMNVGRSTCVDLYKFADVFSLDNVQKCSLQWIARHFTEVASSKEFSSLSITQLTEIISHDELDVKEERTVWKAVVRWVQHSREDRLHHLPSILSDIRFNLLTSDDTAVMLEHPMVRQDPGISEVIRNLVQKGNYNLKPRLGMTTEMAIWLNPTRGKVYTCSNELFFMNPHEEKYISCTYKPEDFPRVTDMVVTSDNDIYILQTEELEDENQMFLETQMSLFKYSHAENAWEQAGVSSISKGPGDDFSSDDERLCEVDRIFYYIAIDSKEHRPLLKMRKYNQDMNQWEECSQLKLKGCGYHRDFAALSCSPYLYFLTRWEFHRYDPSQDRWSKLVPPMISDEVCTGVVMGTEIFCTDFHNTQTMVYDTESDCWQKLQGWPNPGNLGINYSPSLFVVENKLHILLKVYDTASQEAPTWSSIDCRVYVYDRSADAWSDLKATLPDKKYHVYGCAPVARVYLPYLKGT</sequence>
<dbReference type="InterPro" id="IPR011333">
    <property type="entry name" value="SKP1/BTB/POZ_sf"/>
</dbReference>
<evidence type="ECO:0000313" key="4">
    <source>
        <dbReference type="Proteomes" id="UP000001554"/>
    </source>
</evidence>
<dbReference type="InterPro" id="IPR011705">
    <property type="entry name" value="BACK"/>
</dbReference>
<dbReference type="AlphaFoldDB" id="A0A9J7N2U6"/>
<dbReference type="InterPro" id="IPR015915">
    <property type="entry name" value="Kelch-typ_b-propeller"/>
</dbReference>
<dbReference type="InterPro" id="IPR000210">
    <property type="entry name" value="BTB/POZ_dom"/>
</dbReference>
<dbReference type="GO" id="GO:0043161">
    <property type="term" value="P:proteasome-mediated ubiquitin-dependent protein catabolic process"/>
    <property type="evidence" value="ECO:0000318"/>
    <property type="project" value="GO_Central"/>
</dbReference>
<dbReference type="Proteomes" id="UP000001554">
    <property type="component" value="Chromosome 10"/>
</dbReference>
<dbReference type="GeneID" id="118423910"/>
<dbReference type="GO" id="GO:0031463">
    <property type="term" value="C:Cul3-RING ubiquitin ligase complex"/>
    <property type="evidence" value="ECO:0000318"/>
    <property type="project" value="GO_Central"/>
</dbReference>
<evidence type="ECO:0000313" key="5">
    <source>
        <dbReference type="RefSeq" id="XP_035688115.1"/>
    </source>
</evidence>
<feature type="domain" description="BTB" evidence="3">
    <location>
        <begin position="41"/>
        <end position="108"/>
    </location>
</feature>
<evidence type="ECO:0000256" key="2">
    <source>
        <dbReference type="ARBA" id="ARBA00022737"/>
    </source>
</evidence>
<keyword evidence="4" id="KW-1185">Reference proteome</keyword>
<dbReference type="SUPFAM" id="SSF54695">
    <property type="entry name" value="POZ domain"/>
    <property type="match status" value="1"/>
</dbReference>
<dbReference type="PANTHER" id="PTHR24412:SF491">
    <property type="entry name" value="KELCH REPEAT AND BTB DOMAIN-CONTAINING PROTEIN 12"/>
    <property type="match status" value="1"/>
</dbReference>
<dbReference type="SMART" id="SM00875">
    <property type="entry name" value="BACK"/>
    <property type="match status" value="1"/>
</dbReference>
<dbReference type="SMART" id="SM00225">
    <property type="entry name" value="BTB"/>
    <property type="match status" value="1"/>
</dbReference>
<keyword evidence="2" id="KW-0677">Repeat</keyword>
<evidence type="ECO:0000259" key="3">
    <source>
        <dbReference type="PROSITE" id="PS50097"/>
    </source>
</evidence>
<dbReference type="GO" id="GO:0005737">
    <property type="term" value="C:cytoplasm"/>
    <property type="evidence" value="ECO:0000318"/>
    <property type="project" value="GO_Central"/>
</dbReference>
<accession>A0A9J7N2U6</accession>
<dbReference type="FunFam" id="1.25.40.420:FF:000001">
    <property type="entry name" value="Kelch-like family member 12"/>
    <property type="match status" value="1"/>
</dbReference>
<protein>
    <submittedName>
        <fullName evidence="5">Kelch repeat and BTB domain-containing protein 2-like</fullName>
    </submittedName>
</protein>
<dbReference type="FunFam" id="3.30.710.10:FF:000221">
    <property type="entry name" value="Uncharacterized protein"/>
    <property type="match status" value="1"/>
</dbReference>
<dbReference type="RefSeq" id="XP_035688115.1">
    <property type="nucleotide sequence ID" value="XM_035832222.1"/>
</dbReference>
<dbReference type="KEGG" id="bfo:118423910"/>
<dbReference type="Gene3D" id="2.120.10.80">
    <property type="entry name" value="Kelch-type beta propeller"/>
    <property type="match status" value="1"/>
</dbReference>
<dbReference type="Gene3D" id="1.25.40.420">
    <property type="match status" value="1"/>
</dbReference>
<dbReference type="GO" id="GO:1990756">
    <property type="term" value="F:ubiquitin-like ligase-substrate adaptor activity"/>
    <property type="evidence" value="ECO:0000318"/>
    <property type="project" value="GO_Central"/>
</dbReference>
<evidence type="ECO:0000256" key="1">
    <source>
        <dbReference type="ARBA" id="ARBA00022441"/>
    </source>
</evidence>
<dbReference type="SUPFAM" id="SSF117281">
    <property type="entry name" value="Kelch motif"/>
    <property type="match status" value="1"/>
</dbReference>
<dbReference type="Pfam" id="PF07707">
    <property type="entry name" value="BACK"/>
    <property type="match status" value="1"/>
</dbReference>
<dbReference type="PANTHER" id="PTHR24412">
    <property type="entry name" value="KELCH PROTEIN"/>
    <property type="match status" value="1"/>
</dbReference>
<dbReference type="PROSITE" id="PS50097">
    <property type="entry name" value="BTB"/>
    <property type="match status" value="1"/>
</dbReference>
<name>A0A9J7N2U6_BRAFL</name>
<proteinExistence type="predicted"/>
<dbReference type="InterPro" id="IPR017096">
    <property type="entry name" value="BTB-kelch_protein"/>
</dbReference>
<gene>
    <name evidence="5" type="primary">LOC118423910</name>
</gene>
<dbReference type="PIRSF" id="PIRSF037037">
    <property type="entry name" value="Kelch-like_protein_gigaxonin"/>
    <property type="match status" value="1"/>
</dbReference>
<dbReference type="Pfam" id="PF00651">
    <property type="entry name" value="BTB"/>
    <property type="match status" value="1"/>
</dbReference>
<reference evidence="5" key="2">
    <citation type="submission" date="2025-08" db="UniProtKB">
        <authorList>
            <consortium name="RefSeq"/>
        </authorList>
    </citation>
    <scope>IDENTIFICATION</scope>
    <source>
        <strain evidence="5">S238N-H82</strain>
        <tissue evidence="5">Testes</tissue>
    </source>
</reference>
<reference evidence="4" key="1">
    <citation type="journal article" date="2020" name="Nat. Ecol. Evol.">
        <title>Deeply conserved synteny resolves early events in vertebrate evolution.</title>
        <authorList>
            <person name="Simakov O."/>
            <person name="Marletaz F."/>
            <person name="Yue J.X."/>
            <person name="O'Connell B."/>
            <person name="Jenkins J."/>
            <person name="Brandt A."/>
            <person name="Calef R."/>
            <person name="Tung C.H."/>
            <person name="Huang T.K."/>
            <person name="Schmutz J."/>
            <person name="Satoh N."/>
            <person name="Yu J.K."/>
            <person name="Putnam N.H."/>
            <person name="Green R.E."/>
            <person name="Rokhsar D.S."/>
        </authorList>
    </citation>
    <scope>NUCLEOTIDE SEQUENCE [LARGE SCALE GENOMIC DNA]</scope>
    <source>
        <strain evidence="4">S238N-H82</strain>
    </source>
</reference>
<keyword evidence="1" id="KW-0880">Kelch repeat</keyword>
<dbReference type="OrthoDB" id="3556558at2759"/>
<dbReference type="Gene3D" id="3.30.710.10">
    <property type="entry name" value="Potassium Channel Kv1.1, Chain A"/>
    <property type="match status" value="1"/>
</dbReference>
<organism evidence="4 5">
    <name type="scientific">Branchiostoma floridae</name>
    <name type="common">Florida lancelet</name>
    <name type="synonym">Amphioxus</name>
    <dbReference type="NCBI Taxonomy" id="7739"/>
    <lineage>
        <taxon>Eukaryota</taxon>
        <taxon>Metazoa</taxon>
        <taxon>Chordata</taxon>
        <taxon>Cephalochordata</taxon>
        <taxon>Leptocardii</taxon>
        <taxon>Amphioxiformes</taxon>
        <taxon>Branchiostomatidae</taxon>
        <taxon>Branchiostoma</taxon>
    </lineage>
</organism>